<dbReference type="PANTHER" id="PTHR36886:SF8">
    <property type="entry name" value="ZINC FINGER CCCH DOMAIN-CONTAINING PROTEIN 38"/>
    <property type="match status" value="1"/>
</dbReference>
<evidence type="ECO:0000256" key="1">
    <source>
        <dbReference type="SAM" id="MobiDB-lite"/>
    </source>
</evidence>
<sequence length="368" mass="41557">MMEKGSLKKSVHWNRSKDGHVKKENVGWSSWDGAWSKPAEQYTGHQIGGGWNRSRGWRGSEEDTTIACKRGWTDSEDVKAKRKASEGGDDAFFRGGVDGCQQSNMVDKGSSSNSCWEKKEDGKGNTEIDGWPSWGGSMSKKIKNSPKSPNNGTGWSRDSDHEDFRKEDSARNSGLDQSEDPWMQQSSAIPLKCDWNKSAGWTSSKGDGFDKNRWKQSLGLDQNGGDPWKQHCPNKLSDDCREKSGSWAAPGKTRLRKKHEWSGAPRFCNPDALEQHGSRREPLDDKEMRMFKFALAEFVKKILKPAWKEGGLSLEAHKTVVKKVVDKVIRVLGSNVPRTQEMIDRYMSFANDKLNKLTQDYIEMFINT</sequence>
<feature type="compositionally biased region" description="Basic and acidic residues" evidence="1">
    <location>
        <begin position="157"/>
        <end position="170"/>
    </location>
</feature>
<feature type="compositionally biased region" description="Basic and acidic residues" evidence="1">
    <location>
        <begin position="74"/>
        <end position="86"/>
    </location>
</feature>
<evidence type="ECO:0000313" key="2">
    <source>
        <dbReference type="EMBL" id="KAK8919450.1"/>
    </source>
</evidence>
<comment type="caution">
    <text evidence="2">The sequence shown here is derived from an EMBL/GenBank/DDBJ whole genome shotgun (WGS) entry which is preliminary data.</text>
</comment>
<keyword evidence="3" id="KW-1185">Reference proteome</keyword>
<organism evidence="2 3">
    <name type="scientific">Platanthera zijinensis</name>
    <dbReference type="NCBI Taxonomy" id="2320716"/>
    <lineage>
        <taxon>Eukaryota</taxon>
        <taxon>Viridiplantae</taxon>
        <taxon>Streptophyta</taxon>
        <taxon>Embryophyta</taxon>
        <taxon>Tracheophyta</taxon>
        <taxon>Spermatophyta</taxon>
        <taxon>Magnoliopsida</taxon>
        <taxon>Liliopsida</taxon>
        <taxon>Asparagales</taxon>
        <taxon>Orchidaceae</taxon>
        <taxon>Orchidoideae</taxon>
        <taxon>Orchideae</taxon>
        <taxon>Orchidinae</taxon>
        <taxon>Platanthera</taxon>
    </lineage>
</organism>
<dbReference type="AlphaFoldDB" id="A0AAP0AZH2"/>
<protein>
    <submittedName>
        <fullName evidence="2">Zinc finger CCCH domain-containing protein 55</fullName>
    </submittedName>
</protein>
<name>A0AAP0AZH2_9ASPA</name>
<feature type="compositionally biased region" description="Basic and acidic residues" evidence="1">
    <location>
        <begin position="116"/>
        <end position="126"/>
    </location>
</feature>
<feature type="compositionally biased region" description="Polar residues" evidence="1">
    <location>
        <begin position="100"/>
        <end position="115"/>
    </location>
</feature>
<dbReference type="EMBL" id="JBBWWQ010000019">
    <property type="protein sequence ID" value="KAK8919450.1"/>
    <property type="molecule type" value="Genomic_DNA"/>
</dbReference>
<accession>A0AAP0AZH2</accession>
<feature type="region of interest" description="Disordered" evidence="1">
    <location>
        <begin position="74"/>
        <end position="281"/>
    </location>
</feature>
<dbReference type="PANTHER" id="PTHR36886">
    <property type="entry name" value="PROTEIN FRIGIDA-ESSENTIAL 1"/>
    <property type="match status" value="1"/>
</dbReference>
<reference evidence="2 3" key="1">
    <citation type="journal article" date="2022" name="Nat. Plants">
        <title>Genomes of leafy and leafless Platanthera orchids illuminate the evolution of mycoheterotrophy.</title>
        <authorList>
            <person name="Li M.H."/>
            <person name="Liu K.W."/>
            <person name="Li Z."/>
            <person name="Lu H.C."/>
            <person name="Ye Q.L."/>
            <person name="Zhang D."/>
            <person name="Wang J.Y."/>
            <person name="Li Y.F."/>
            <person name="Zhong Z.M."/>
            <person name="Liu X."/>
            <person name="Yu X."/>
            <person name="Liu D.K."/>
            <person name="Tu X.D."/>
            <person name="Liu B."/>
            <person name="Hao Y."/>
            <person name="Liao X.Y."/>
            <person name="Jiang Y.T."/>
            <person name="Sun W.H."/>
            <person name="Chen J."/>
            <person name="Chen Y.Q."/>
            <person name="Ai Y."/>
            <person name="Zhai J.W."/>
            <person name="Wu S.S."/>
            <person name="Zhou Z."/>
            <person name="Hsiao Y.Y."/>
            <person name="Wu W.L."/>
            <person name="Chen Y.Y."/>
            <person name="Lin Y.F."/>
            <person name="Hsu J.L."/>
            <person name="Li C.Y."/>
            <person name="Wang Z.W."/>
            <person name="Zhao X."/>
            <person name="Zhong W.Y."/>
            <person name="Ma X.K."/>
            <person name="Ma L."/>
            <person name="Huang J."/>
            <person name="Chen G.Z."/>
            <person name="Huang M.Z."/>
            <person name="Huang L."/>
            <person name="Peng D.H."/>
            <person name="Luo Y.B."/>
            <person name="Zou S.Q."/>
            <person name="Chen S.P."/>
            <person name="Lan S."/>
            <person name="Tsai W.C."/>
            <person name="Van de Peer Y."/>
            <person name="Liu Z.J."/>
        </authorList>
    </citation>
    <scope>NUCLEOTIDE SEQUENCE [LARGE SCALE GENOMIC DNA]</scope>
    <source>
        <strain evidence="2">Lor287</strain>
    </source>
</reference>
<evidence type="ECO:0000313" key="3">
    <source>
        <dbReference type="Proteomes" id="UP001418222"/>
    </source>
</evidence>
<feature type="region of interest" description="Disordered" evidence="1">
    <location>
        <begin position="41"/>
        <end position="60"/>
    </location>
</feature>
<proteinExistence type="predicted"/>
<gene>
    <name evidence="2" type="ORF">KSP39_PZI021446</name>
</gene>
<dbReference type="InterPro" id="IPR052650">
    <property type="entry name" value="Zinc_finger_CCCH"/>
</dbReference>
<dbReference type="Proteomes" id="UP001418222">
    <property type="component" value="Unassembled WGS sequence"/>
</dbReference>